<name>A0A2V3PT99_9BACT</name>
<reference evidence="1 2" key="1">
    <citation type="submission" date="2018-03" db="EMBL/GenBank/DDBJ databases">
        <title>Genomic Encyclopedia of Archaeal and Bacterial Type Strains, Phase II (KMG-II): from individual species to whole genera.</title>
        <authorList>
            <person name="Goeker M."/>
        </authorList>
    </citation>
    <scope>NUCLEOTIDE SEQUENCE [LARGE SCALE GENOMIC DNA]</scope>
    <source>
        <strain evidence="1 2">DSM 100214</strain>
    </source>
</reference>
<sequence length="160" mass="18269">MKRIVSIFLLLLMLVVGAHPVLAMHFCEGNLHSVGILDNDIEKSCCDDMPNMPQHNEPQSCCAENSDTTSHHKESGLSKSHEDCCDIQKIKISTDDYQRQERQLNTNHILPSFDNVWFTLNYILNSIEPDNTVEVRQTFPPGGLINQHVDLLTYICIYRI</sequence>
<dbReference type="EMBL" id="QICL01000004">
    <property type="protein sequence ID" value="PXV66761.1"/>
    <property type="molecule type" value="Genomic_DNA"/>
</dbReference>
<gene>
    <name evidence="1" type="ORF">CLV62_10421</name>
</gene>
<dbReference type="Proteomes" id="UP000247973">
    <property type="component" value="Unassembled WGS sequence"/>
</dbReference>
<keyword evidence="2" id="KW-1185">Reference proteome</keyword>
<evidence type="ECO:0000313" key="1">
    <source>
        <dbReference type="EMBL" id="PXV66761.1"/>
    </source>
</evidence>
<dbReference type="OrthoDB" id="996440at2"/>
<evidence type="ECO:0000313" key="2">
    <source>
        <dbReference type="Proteomes" id="UP000247973"/>
    </source>
</evidence>
<dbReference type="Pfam" id="PF26622">
    <property type="entry name" value="DUF8199"/>
    <property type="match status" value="1"/>
</dbReference>
<accession>A0A2V3PT99</accession>
<protein>
    <submittedName>
        <fullName evidence="1">Uncharacterized protein</fullName>
    </submittedName>
</protein>
<proteinExistence type="predicted"/>
<dbReference type="InterPro" id="IPR058512">
    <property type="entry name" value="DUF8199"/>
</dbReference>
<dbReference type="AlphaFoldDB" id="A0A2V3PT99"/>
<dbReference type="RefSeq" id="WP_110309727.1">
    <property type="nucleotide sequence ID" value="NZ_QICL01000004.1"/>
</dbReference>
<comment type="caution">
    <text evidence="1">The sequence shown here is derived from an EMBL/GenBank/DDBJ whole genome shotgun (WGS) entry which is preliminary data.</text>
</comment>
<organism evidence="1 2">
    <name type="scientific">Dysgonomonas alginatilytica</name>
    <dbReference type="NCBI Taxonomy" id="1605892"/>
    <lineage>
        <taxon>Bacteria</taxon>
        <taxon>Pseudomonadati</taxon>
        <taxon>Bacteroidota</taxon>
        <taxon>Bacteroidia</taxon>
        <taxon>Bacteroidales</taxon>
        <taxon>Dysgonomonadaceae</taxon>
        <taxon>Dysgonomonas</taxon>
    </lineage>
</organism>